<dbReference type="EMBL" id="BAABLV010000017">
    <property type="protein sequence ID" value="GAA4895157.1"/>
    <property type="molecule type" value="Genomic_DNA"/>
</dbReference>
<proteinExistence type="predicted"/>
<dbReference type="Gene3D" id="3.30.465.10">
    <property type="match status" value="1"/>
</dbReference>
<reference evidence="2" key="1">
    <citation type="journal article" date="2019" name="Int. J. Syst. Evol. Microbiol.">
        <title>The Global Catalogue of Microorganisms (GCM) 10K type strain sequencing project: providing services to taxonomists for standard genome sequencing and annotation.</title>
        <authorList>
            <consortium name="The Broad Institute Genomics Platform"/>
            <consortium name="The Broad Institute Genome Sequencing Center for Infectious Disease"/>
            <person name="Wu L."/>
            <person name="Ma J."/>
        </authorList>
    </citation>
    <scope>NUCLEOTIDE SEQUENCE [LARGE SCALE GENOMIC DNA]</scope>
    <source>
        <strain evidence="2">JCM 19125</strain>
    </source>
</reference>
<evidence type="ECO:0000313" key="2">
    <source>
        <dbReference type="Proteomes" id="UP001501521"/>
    </source>
</evidence>
<dbReference type="Proteomes" id="UP001501521">
    <property type="component" value="Unassembled WGS sequence"/>
</dbReference>
<dbReference type="InterPro" id="IPR036318">
    <property type="entry name" value="FAD-bd_PCMH-like_sf"/>
</dbReference>
<comment type="caution">
    <text evidence="1">The sequence shown here is derived from an EMBL/GenBank/DDBJ whole genome shotgun (WGS) entry which is preliminary data.</text>
</comment>
<dbReference type="RefSeq" id="WP_345580098.1">
    <property type="nucleotide sequence ID" value="NZ_BAABLV010000017.1"/>
</dbReference>
<sequence>MEKFQLLRTPIRSIVVDDSACDVNDLAVCGGVQVTVPATEGWADLVQRAVDSDWTGIEALAGIDGTVADVVRRNASAHGQEVSDTVMSVRTWDLEADTQRTFAVVDCGFGEGTTRFEERLDDGSPRYEILDVNFLFRQGDLTRVSDDELARRLSVALGDRVPLRTVADAVAP</sequence>
<dbReference type="PANTHER" id="PTHR21071:SF4">
    <property type="entry name" value="UDP-N-ACETYLENOLPYRUVOYLGLUCOSAMINE REDUCTASE"/>
    <property type="match status" value="1"/>
</dbReference>
<gene>
    <name evidence="1" type="ORF">GCM10025789_10750</name>
</gene>
<dbReference type="PANTHER" id="PTHR21071">
    <property type="entry name" value="UDP-N-ACETYLENOLPYRUVOYLGLUCOSAMINE REDUCTASE"/>
    <property type="match status" value="1"/>
</dbReference>
<protein>
    <submittedName>
        <fullName evidence="1">Uncharacterized protein</fullName>
    </submittedName>
</protein>
<keyword evidence="2" id="KW-1185">Reference proteome</keyword>
<dbReference type="InterPro" id="IPR016169">
    <property type="entry name" value="FAD-bd_PCMH_sub2"/>
</dbReference>
<name>A0ABP9F6E6_9ACTN</name>
<accession>A0ABP9F6E6</accession>
<organism evidence="1 2">
    <name type="scientific">Tessaracoccus lubricantis</name>
    <dbReference type="NCBI Taxonomy" id="545543"/>
    <lineage>
        <taxon>Bacteria</taxon>
        <taxon>Bacillati</taxon>
        <taxon>Actinomycetota</taxon>
        <taxon>Actinomycetes</taxon>
        <taxon>Propionibacteriales</taxon>
        <taxon>Propionibacteriaceae</taxon>
        <taxon>Tessaracoccus</taxon>
    </lineage>
</organism>
<dbReference type="InterPro" id="IPR003170">
    <property type="entry name" value="MurB"/>
</dbReference>
<evidence type="ECO:0000313" key="1">
    <source>
        <dbReference type="EMBL" id="GAA4895157.1"/>
    </source>
</evidence>
<dbReference type="SUPFAM" id="SSF56176">
    <property type="entry name" value="FAD-binding/transporter-associated domain-like"/>
    <property type="match status" value="1"/>
</dbReference>